<dbReference type="AlphaFoldDB" id="A0A5J5DA25"/>
<feature type="compositionally biased region" description="Low complexity" evidence="1">
    <location>
        <begin position="9"/>
        <end position="21"/>
    </location>
</feature>
<dbReference type="Proteomes" id="UP000327493">
    <property type="component" value="Chromosome 8"/>
</dbReference>
<organism evidence="3 4">
    <name type="scientific">Etheostoma spectabile</name>
    <name type="common">orangethroat darter</name>
    <dbReference type="NCBI Taxonomy" id="54343"/>
    <lineage>
        <taxon>Eukaryota</taxon>
        <taxon>Metazoa</taxon>
        <taxon>Chordata</taxon>
        <taxon>Craniata</taxon>
        <taxon>Vertebrata</taxon>
        <taxon>Euteleostomi</taxon>
        <taxon>Actinopterygii</taxon>
        <taxon>Neopterygii</taxon>
        <taxon>Teleostei</taxon>
        <taxon>Neoteleostei</taxon>
        <taxon>Acanthomorphata</taxon>
        <taxon>Eupercaria</taxon>
        <taxon>Perciformes</taxon>
        <taxon>Percoidei</taxon>
        <taxon>Percidae</taxon>
        <taxon>Etheostomatinae</taxon>
        <taxon>Etheostoma</taxon>
    </lineage>
</organism>
<keyword evidence="2" id="KW-0472">Membrane</keyword>
<sequence>MATGGGEALTNLASSTSSTTSPLSSLSLSSNSSWSLQGGFLQIFLGEFDDVRSLLLGGQQRGPSVQRLTIGGACQILSQMLVHGFALQEFGSDGEKPGAQTGGTHIIVAVLGLQHGVLVEHVAEALHAVLTRQARAISVLRALICWLALSWFTITLFLMLRARLAYFNVFSVSMKSRSDGLMQAIITGRQKQLTSPQLMEMPSLARSPVAPVLFSLSEPARSTKYGASLFLSGLSALLDALKEVVDSAGDDAQLLIFNVDVKARPHCVDIPMHRANFPAYIHPAIKLHHQHDSCDTEDKDSPVHMQRRFSSLTSLEEKHLTAVLPASQHCVDKGLIVPPNTGENNAVRGVQCGHCVRLCDTGSQR</sequence>
<evidence type="ECO:0000256" key="2">
    <source>
        <dbReference type="SAM" id="Phobius"/>
    </source>
</evidence>
<evidence type="ECO:0000256" key="1">
    <source>
        <dbReference type="SAM" id="MobiDB-lite"/>
    </source>
</evidence>
<keyword evidence="4" id="KW-1185">Reference proteome</keyword>
<keyword evidence="2" id="KW-1133">Transmembrane helix</keyword>
<evidence type="ECO:0000313" key="4">
    <source>
        <dbReference type="Proteomes" id="UP000327493"/>
    </source>
</evidence>
<reference evidence="3 4" key="1">
    <citation type="submission" date="2019-08" db="EMBL/GenBank/DDBJ databases">
        <title>A chromosome-level genome assembly, high-density linkage maps, and genome scans reveal the genomic architecture of hybrid incompatibilities underlying speciation via character displacement in darters (Percidae: Etheostominae).</title>
        <authorList>
            <person name="Moran R.L."/>
            <person name="Catchen J.M."/>
            <person name="Fuller R.C."/>
        </authorList>
    </citation>
    <scope>NUCLEOTIDE SEQUENCE [LARGE SCALE GENOMIC DNA]</scope>
    <source>
        <strain evidence="3">EspeVRDwgs_2016</strain>
        <tissue evidence="3">Muscle</tissue>
    </source>
</reference>
<feature type="region of interest" description="Disordered" evidence="1">
    <location>
        <begin position="1"/>
        <end position="21"/>
    </location>
</feature>
<keyword evidence="2" id="KW-0812">Transmembrane</keyword>
<feature type="transmembrane region" description="Helical" evidence="2">
    <location>
        <begin position="139"/>
        <end position="160"/>
    </location>
</feature>
<proteinExistence type="predicted"/>
<evidence type="ECO:0000313" key="3">
    <source>
        <dbReference type="EMBL" id="KAA8590349.1"/>
    </source>
</evidence>
<comment type="caution">
    <text evidence="3">The sequence shown here is derived from an EMBL/GenBank/DDBJ whole genome shotgun (WGS) entry which is preliminary data.</text>
</comment>
<protein>
    <submittedName>
        <fullName evidence="3">Uncharacterized protein</fullName>
    </submittedName>
</protein>
<accession>A0A5J5DA25</accession>
<gene>
    <name evidence="3" type="ORF">FQN60_014283</name>
</gene>
<name>A0A5J5DA25_9PERO</name>
<dbReference type="EMBL" id="VOFY01000008">
    <property type="protein sequence ID" value="KAA8590349.1"/>
    <property type="molecule type" value="Genomic_DNA"/>
</dbReference>